<dbReference type="GO" id="GO:0045275">
    <property type="term" value="C:respiratory chain complex III"/>
    <property type="evidence" value="ECO:0007669"/>
    <property type="project" value="InterPro"/>
</dbReference>
<dbReference type="Pfam" id="PF00033">
    <property type="entry name" value="Cytochrome_B"/>
    <property type="match status" value="1"/>
</dbReference>
<proteinExistence type="inferred from homology"/>
<evidence type="ECO:0000256" key="13">
    <source>
        <dbReference type="ARBA" id="ARBA00023075"/>
    </source>
</evidence>
<evidence type="ECO:0000259" key="21">
    <source>
        <dbReference type="PROSITE" id="PS51003"/>
    </source>
</evidence>
<evidence type="ECO:0000256" key="5">
    <source>
        <dbReference type="ARBA" id="ARBA00022617"/>
    </source>
</evidence>
<keyword evidence="4 19" id="KW-0813">Transport</keyword>
<keyword evidence="10 19" id="KW-0249">Electron transport</keyword>
<feature type="binding site" description="axial binding residue" evidence="18">
    <location>
        <position position="84"/>
    </location>
    <ligand>
        <name>heme b</name>
        <dbReference type="ChEBI" id="CHEBI:60344"/>
        <label>b562</label>
    </ligand>
    <ligandPart>
        <name>Fe</name>
        <dbReference type="ChEBI" id="CHEBI:18248"/>
    </ligandPart>
</feature>
<accession>A0A0D5BED4</accession>
<comment type="similarity">
    <text evidence="16 19">Belongs to the cytochrome b family.</text>
</comment>
<dbReference type="GO" id="GO:0005743">
    <property type="term" value="C:mitochondrial inner membrane"/>
    <property type="evidence" value="ECO:0007669"/>
    <property type="project" value="UniProtKB-SubCell"/>
</dbReference>
<dbReference type="InterPro" id="IPR048260">
    <property type="entry name" value="Cytochrome_b_C_euk/bac"/>
</dbReference>
<geneLocation type="mitochondrion" evidence="22"/>
<keyword evidence="9" id="KW-0999">Mitochondrion inner membrane</keyword>
<dbReference type="Gene3D" id="1.20.810.10">
    <property type="entry name" value="Cytochrome Bc1 Complex, Chain C"/>
    <property type="match status" value="1"/>
</dbReference>
<keyword evidence="6 19" id="KW-0679">Respiratory chain</keyword>
<keyword evidence="8 18" id="KW-0479">Metal-binding</keyword>
<feature type="transmembrane region" description="Helical" evidence="19">
    <location>
        <begin position="31"/>
        <end position="53"/>
    </location>
</feature>
<comment type="subcellular location">
    <subcellularLocation>
        <location evidence="2">Mitochondrion inner membrane</location>
        <topology evidence="2">Multi-pass membrane protein</topology>
    </subcellularLocation>
</comment>
<evidence type="ECO:0000256" key="15">
    <source>
        <dbReference type="ARBA" id="ARBA00023136"/>
    </source>
</evidence>
<comment type="cofactor">
    <cofactor evidence="19">
        <name>heme b</name>
        <dbReference type="ChEBI" id="CHEBI:60344"/>
    </cofactor>
    <text evidence="19">Binds 2 heme groups non-covalently.</text>
</comment>
<keyword evidence="15 19" id="KW-0472">Membrane</keyword>
<evidence type="ECO:0000256" key="19">
    <source>
        <dbReference type="RuleBase" id="RU362117"/>
    </source>
</evidence>
<dbReference type="EMBL" id="KP759250">
    <property type="protein sequence ID" value="AJW59793.1"/>
    <property type="molecule type" value="Genomic_DNA"/>
</dbReference>
<evidence type="ECO:0000256" key="11">
    <source>
        <dbReference type="ARBA" id="ARBA00022989"/>
    </source>
</evidence>
<dbReference type="CDD" id="cd00284">
    <property type="entry name" value="Cytochrome_b_N"/>
    <property type="match status" value="1"/>
</dbReference>
<dbReference type="InterPro" id="IPR048259">
    <property type="entry name" value="Cytochrome_b_N_euk/bac"/>
</dbReference>
<organism evidence="22">
    <name type="scientific">Cyanistes teneriffae hedwigii</name>
    <dbReference type="NCBI Taxonomy" id="1319839"/>
    <lineage>
        <taxon>Eukaryota</taxon>
        <taxon>Metazoa</taxon>
        <taxon>Chordata</taxon>
        <taxon>Craniata</taxon>
        <taxon>Vertebrata</taxon>
        <taxon>Euteleostomi</taxon>
        <taxon>Archelosauria</taxon>
        <taxon>Archosauria</taxon>
        <taxon>Dinosauria</taxon>
        <taxon>Saurischia</taxon>
        <taxon>Theropoda</taxon>
        <taxon>Coelurosauria</taxon>
        <taxon>Aves</taxon>
        <taxon>Neognathae</taxon>
        <taxon>Neoaves</taxon>
        <taxon>Telluraves</taxon>
        <taxon>Australaves</taxon>
        <taxon>Passeriformes</taxon>
        <taxon>Paridae</taxon>
        <taxon>Cyanistes</taxon>
    </lineage>
</organism>
<evidence type="ECO:0000256" key="8">
    <source>
        <dbReference type="ARBA" id="ARBA00022723"/>
    </source>
</evidence>
<dbReference type="Pfam" id="PF00032">
    <property type="entry name" value="Cytochrom_B_C"/>
    <property type="match status" value="1"/>
</dbReference>
<dbReference type="PANTHER" id="PTHR19271">
    <property type="entry name" value="CYTOCHROME B"/>
    <property type="match status" value="1"/>
</dbReference>
<feature type="transmembrane region" description="Helical" evidence="19">
    <location>
        <begin position="88"/>
        <end position="108"/>
    </location>
</feature>
<feature type="binding site" description="axial binding residue" evidence="18">
    <location>
        <position position="183"/>
    </location>
    <ligand>
        <name>heme b</name>
        <dbReference type="ChEBI" id="CHEBI:60344"/>
        <label>b562</label>
    </ligand>
    <ligandPart>
        <name>Fe</name>
        <dbReference type="ChEBI" id="CHEBI:18248"/>
    </ligandPart>
</feature>
<comment type="function">
    <text evidence="1 19">Component of the ubiquinol-cytochrome c reductase complex (complex III or cytochrome b-c1 complex) that is part of the mitochondrial respiratory chain. The b-c1 complex mediates electron transfer from ubiquinol to cytochrome c. Contributes to the generation of a proton gradient across the mitochondrial membrane that is then used for ATP synthesis.</text>
</comment>
<dbReference type="CDD" id="cd00290">
    <property type="entry name" value="cytochrome_b_C"/>
    <property type="match status" value="1"/>
</dbReference>
<dbReference type="InterPro" id="IPR016174">
    <property type="entry name" value="Di-haem_cyt_TM"/>
</dbReference>
<evidence type="ECO:0000256" key="7">
    <source>
        <dbReference type="ARBA" id="ARBA00022692"/>
    </source>
</evidence>
<dbReference type="InterPro" id="IPR036150">
    <property type="entry name" value="Cyt_b/b6_C_sf"/>
</dbReference>
<dbReference type="SUPFAM" id="SSF81648">
    <property type="entry name" value="a domain/subunit of cytochrome bc1 complex (Ubiquinol-cytochrome c reductase)"/>
    <property type="match status" value="1"/>
</dbReference>
<dbReference type="PROSITE" id="PS51002">
    <property type="entry name" value="CYTB_NTER"/>
    <property type="match status" value="1"/>
</dbReference>
<dbReference type="AlphaFoldDB" id="A0A0D5BED4"/>
<dbReference type="InterPro" id="IPR005798">
    <property type="entry name" value="Cyt_b/b6_C"/>
</dbReference>
<dbReference type="GO" id="GO:0008121">
    <property type="term" value="F:quinol-cytochrome-c reductase activity"/>
    <property type="evidence" value="ECO:0007669"/>
    <property type="project" value="InterPro"/>
</dbReference>
<keyword evidence="7 19" id="KW-0812">Transmembrane</keyword>
<dbReference type="GO" id="GO:0006122">
    <property type="term" value="P:mitochondrial electron transport, ubiquinol to cytochrome c"/>
    <property type="evidence" value="ECO:0007669"/>
    <property type="project" value="TreeGrafter"/>
</dbReference>
<dbReference type="SUPFAM" id="SSF81342">
    <property type="entry name" value="Transmembrane di-heme cytochromes"/>
    <property type="match status" value="1"/>
</dbReference>
<protein>
    <recommendedName>
        <fullName evidence="3 19">Cytochrome b</fullName>
    </recommendedName>
</protein>
<keyword evidence="14 19" id="KW-0496">Mitochondrion</keyword>
<evidence type="ECO:0000256" key="12">
    <source>
        <dbReference type="ARBA" id="ARBA00023004"/>
    </source>
</evidence>
<feature type="binding site" description="axial binding residue" evidence="18">
    <location>
        <position position="98"/>
    </location>
    <ligand>
        <name>heme b</name>
        <dbReference type="ChEBI" id="CHEBI:60344"/>
        <label>b566</label>
    </ligand>
    <ligandPart>
        <name>Fe</name>
        <dbReference type="ChEBI" id="CHEBI:18248"/>
    </ligandPart>
</feature>
<evidence type="ECO:0000256" key="17">
    <source>
        <dbReference type="PIRSR" id="PIRSR038885-1"/>
    </source>
</evidence>
<gene>
    <name evidence="22" type="primary">cytb</name>
</gene>
<evidence type="ECO:0000313" key="22">
    <source>
        <dbReference type="EMBL" id="AJW59787.1"/>
    </source>
</evidence>
<feature type="binding site" description="axial binding residue" evidence="18">
    <location>
        <position position="197"/>
    </location>
    <ligand>
        <name>heme b</name>
        <dbReference type="ChEBI" id="CHEBI:60344"/>
        <label>b566</label>
    </ligand>
    <ligandPart>
        <name>Fe</name>
        <dbReference type="ChEBI" id="CHEBI:18248"/>
    </ligandPart>
</feature>
<dbReference type="EMBL" id="KP759233">
    <property type="protein sequence ID" value="AJW59787.1"/>
    <property type="molecule type" value="Genomic_DNA"/>
</dbReference>
<feature type="transmembrane region" description="Helical" evidence="19">
    <location>
        <begin position="289"/>
        <end position="308"/>
    </location>
</feature>
<feature type="transmembrane region" description="Helical" evidence="19">
    <location>
        <begin position="141"/>
        <end position="159"/>
    </location>
</feature>
<feature type="transmembrane region" description="Helical" evidence="19">
    <location>
        <begin position="114"/>
        <end position="134"/>
    </location>
</feature>
<dbReference type="InterPro" id="IPR027387">
    <property type="entry name" value="Cytb/b6-like_sf"/>
</dbReference>
<evidence type="ECO:0000256" key="16">
    <source>
        <dbReference type="ARBA" id="ARBA00061233"/>
    </source>
</evidence>
<dbReference type="PROSITE" id="PS51003">
    <property type="entry name" value="CYTB_CTER"/>
    <property type="match status" value="1"/>
</dbReference>
<name>A0A0D5BED4_9PARI</name>
<dbReference type="FunFam" id="1.20.810.10:FF:000002">
    <property type="entry name" value="Cytochrome b"/>
    <property type="match status" value="1"/>
</dbReference>
<keyword evidence="13" id="KW-0830">Ubiquinone</keyword>
<keyword evidence="11 19" id="KW-1133">Transmembrane helix</keyword>
<feature type="transmembrane region" description="Helical" evidence="19">
    <location>
        <begin position="179"/>
        <end position="201"/>
    </location>
</feature>
<evidence type="ECO:0000256" key="18">
    <source>
        <dbReference type="PIRSR" id="PIRSR038885-2"/>
    </source>
</evidence>
<evidence type="ECO:0000256" key="9">
    <source>
        <dbReference type="ARBA" id="ARBA00022792"/>
    </source>
</evidence>
<feature type="transmembrane region" description="Helical" evidence="19">
    <location>
        <begin position="320"/>
        <end position="341"/>
    </location>
</feature>
<keyword evidence="12 18" id="KW-0408">Iron</keyword>
<evidence type="ECO:0000256" key="10">
    <source>
        <dbReference type="ARBA" id="ARBA00022982"/>
    </source>
</evidence>
<feature type="transmembrane region" description="Helical" evidence="19">
    <location>
        <begin position="347"/>
        <end position="373"/>
    </location>
</feature>
<dbReference type="GO" id="GO:0016491">
    <property type="term" value="F:oxidoreductase activity"/>
    <property type="evidence" value="ECO:0007669"/>
    <property type="project" value="UniProtKB-UniRule"/>
</dbReference>
<dbReference type="GO" id="GO:0046872">
    <property type="term" value="F:metal ion binding"/>
    <property type="evidence" value="ECO:0007669"/>
    <property type="project" value="UniProtKB-UniRule"/>
</dbReference>
<feature type="binding site" evidence="17">
    <location>
        <position position="202"/>
    </location>
    <ligand>
        <name>a ubiquinone</name>
        <dbReference type="ChEBI" id="CHEBI:16389"/>
    </ligand>
</feature>
<comment type="cofactor">
    <cofactor evidence="18">
        <name>heme</name>
        <dbReference type="ChEBI" id="CHEBI:30413"/>
    </cofactor>
    <text evidence="18">Binds 2 heme groups non-covalently.</text>
</comment>
<feature type="domain" description="Cytochrome b/b6 C-terminal region profile" evidence="21">
    <location>
        <begin position="211"/>
        <end position="380"/>
    </location>
</feature>
<dbReference type="PIRSF" id="PIRSF038885">
    <property type="entry name" value="COB"/>
    <property type="match status" value="1"/>
</dbReference>
<feature type="transmembrane region" description="Helical" evidence="19">
    <location>
        <begin position="230"/>
        <end position="251"/>
    </location>
</feature>
<evidence type="ECO:0000256" key="6">
    <source>
        <dbReference type="ARBA" id="ARBA00022660"/>
    </source>
</evidence>
<evidence type="ECO:0000259" key="20">
    <source>
        <dbReference type="PROSITE" id="PS51002"/>
    </source>
</evidence>
<feature type="domain" description="Cytochrome b/b6 N-terminal region profile" evidence="20">
    <location>
        <begin position="1"/>
        <end position="210"/>
    </location>
</feature>
<dbReference type="InterPro" id="IPR030689">
    <property type="entry name" value="Cytochrome_b"/>
</dbReference>
<reference evidence="22" key="1">
    <citation type="journal article" date="2015" name="Mol. Ecol.">
        <title>Disentangling the complex evolutionary history of the Western Palearctic blue tits (Cyanistes spp.) - phylogenomic analyses suggest radiation by multiple colonization events and subsequent isolation.</title>
        <authorList>
            <person name="Stervander M."/>
            <person name="Illera J.C."/>
            <person name="Kvist L."/>
            <person name="Barbosa P."/>
            <person name="Keehnen N.P."/>
            <person name="Pruisscher P."/>
            <person name="Bensch S."/>
            <person name="Hansson B."/>
        </authorList>
    </citation>
    <scope>NUCLEOTIDE SEQUENCE</scope>
</reference>
<evidence type="ECO:0000256" key="14">
    <source>
        <dbReference type="ARBA" id="ARBA00023128"/>
    </source>
</evidence>
<evidence type="ECO:0000256" key="2">
    <source>
        <dbReference type="ARBA" id="ARBA00004448"/>
    </source>
</evidence>
<dbReference type="PANTHER" id="PTHR19271:SF16">
    <property type="entry name" value="CYTOCHROME B"/>
    <property type="match status" value="1"/>
</dbReference>
<evidence type="ECO:0000256" key="1">
    <source>
        <dbReference type="ARBA" id="ARBA00002566"/>
    </source>
</evidence>
<sequence length="380" mass="42395">MAPNLRKNHPLLKIINDSLIDLPTPSNISTWWNFGSLLGICLVTQIITGLLLAMHYTADTSLAFTSVAHTCRNVQFGWLIRNLHANGASFFFICIYFHIGRGIYYGSYLNKETWNVGVILLLALMATAFVGYVLPWGQMSFWGATVITNLFSAIPYIGQTLVEWAWGGFSVDNPTLTRFFALHFLLPFVIAGLTLVHLTFLHETGSNNPLGIPSDCDKIPFHPYYSTKDILGFALMLILLVSLALFSPNLLSDPENFTPANPLSTPPHIKPEWYFLFAYAILRSIPNKLGGVLALAASVLVLFLMPLLHTSKQRSMTFRPLSQILFWTLVANLLVLTWVGSQPVEHPFIIIGQLASLSYFTIILVLFPLAAILENKILKL</sequence>
<dbReference type="InterPro" id="IPR005797">
    <property type="entry name" value="Cyt_b/b6_N"/>
</dbReference>
<evidence type="ECO:0000256" key="4">
    <source>
        <dbReference type="ARBA" id="ARBA00022448"/>
    </source>
</evidence>
<evidence type="ECO:0000256" key="3">
    <source>
        <dbReference type="ARBA" id="ARBA00013531"/>
    </source>
</evidence>
<keyword evidence="5 18" id="KW-0349">Heme</keyword>